<dbReference type="Pfam" id="PF00754">
    <property type="entry name" value="F5_F8_type_C"/>
    <property type="match status" value="1"/>
</dbReference>
<dbReference type="SUPFAM" id="SSF48230">
    <property type="entry name" value="Chondroitin AC/alginate lyase"/>
    <property type="match status" value="1"/>
</dbReference>
<name>A0AAP2DSD0_9BACT</name>
<feature type="chain" id="PRO_5042822255" evidence="3">
    <location>
        <begin position="21"/>
        <end position="716"/>
    </location>
</feature>
<dbReference type="InterPro" id="IPR008979">
    <property type="entry name" value="Galactose-bd-like_sf"/>
</dbReference>
<feature type="domain" description="F5/8 type C" evidence="4">
    <location>
        <begin position="354"/>
        <end position="498"/>
    </location>
</feature>
<dbReference type="PROSITE" id="PS50022">
    <property type="entry name" value="FA58C_3"/>
    <property type="match status" value="1"/>
</dbReference>
<dbReference type="InterPro" id="IPR000421">
    <property type="entry name" value="FA58C"/>
</dbReference>
<accession>A0AAP2DSD0</accession>
<gene>
    <name evidence="5" type="ORF">KK062_00240</name>
</gene>
<dbReference type="EMBL" id="JAHESE010000001">
    <property type="protein sequence ID" value="MBT1706625.1"/>
    <property type="molecule type" value="Genomic_DNA"/>
</dbReference>
<dbReference type="Pfam" id="PF05426">
    <property type="entry name" value="Alginate_lyase"/>
    <property type="match status" value="1"/>
</dbReference>
<evidence type="ECO:0000256" key="2">
    <source>
        <dbReference type="ARBA" id="ARBA00023239"/>
    </source>
</evidence>
<dbReference type="InterPro" id="IPR026444">
    <property type="entry name" value="Secre_tail"/>
</dbReference>
<comment type="caution">
    <text evidence="5">The sequence shown here is derived from an EMBL/GenBank/DDBJ whole genome shotgun (WGS) entry which is preliminary data.</text>
</comment>
<keyword evidence="2" id="KW-0456">Lyase</keyword>
<reference evidence="5 6" key="1">
    <citation type="submission" date="2021-05" db="EMBL/GenBank/DDBJ databases">
        <title>A Polyphasic approach of four new species of the genus Ohtaekwangia: Ohtaekwangia histidinii sp. nov., Ohtaekwangia cretensis sp. nov., Ohtaekwangia indiensis sp. nov., Ohtaekwangia reichenbachii sp. nov. from diverse environment.</title>
        <authorList>
            <person name="Octaviana S."/>
        </authorList>
    </citation>
    <scope>NUCLEOTIDE SEQUENCE [LARGE SCALE GENOMIC DNA]</scope>
    <source>
        <strain evidence="5 6">PWU5</strain>
    </source>
</reference>
<evidence type="ECO:0000259" key="4">
    <source>
        <dbReference type="PROSITE" id="PS50022"/>
    </source>
</evidence>
<dbReference type="GO" id="GO:0042597">
    <property type="term" value="C:periplasmic space"/>
    <property type="evidence" value="ECO:0007669"/>
    <property type="project" value="InterPro"/>
</dbReference>
<dbReference type="CDD" id="cd23342">
    <property type="entry name" value="beta-trefoil_FSCN_ZgPorA-like"/>
    <property type="match status" value="1"/>
</dbReference>
<sequence length="716" mass="76710">MKKILLTGMLAVALLTSAFAQAPAAFRHPGVFSSQAELAFIKSKVAANSGPIVQGYNVLAGDSRANLNYNPEPYAVVYVVGSGGSPQEAAFRRDAHAAYAHAIRWVVTGNVSHRNKAVQILNAWSATFQSMTTDAGTPNQRTLEASWALPIWVAGAEIIRYYNNGAAGWAPSEVTRFESFINKVLTYVNGPIYQTANWLISKDLALMSAGIFMNNASLYNQGYNHVTGQLDQINTAGQIPELFRDFVHSQYVLIGLSQCAEVAHQQGSDALFTRTSGASQPRLLLGAEAYAKGLLGTGSPNYRADSEWARKSAPYEILLSRYTALGLSVPQTRTYVLNQNRPETAIEDHFLGWLSATHAELPTGTDPNPGCVPAAASSDDGNVPSNVLDNDLNTRWSANGDGQWIQFCLGAPASVTGVQIAFYSGDTRTTTFDVQVSNNPSAGWTTVSAGLTSSGTSVELETFSFTPVTAQYVRILGHGNSVNGWNSLTEVKVSTAAPTIPIGQTIWLRGFNNQYVSSKNGVGPMWCNATAVAGWNGFLVVDAGGGKIALQNQGMFVSSENGTQAITCNRATYEDWEKFDWVANTDGTISLRGFNGFYVSSENGTVAMTCTRATIGGWEAFAWGVVAPAGAARLAVTATNDAVSVYPNTVSDKVNYTLPEGTQGHRVQVKDQTGRVVYTATNVDATSLDASNWKSGLYYIMITADGVQKSFKVIKP</sequence>
<keyword evidence="6" id="KW-1185">Reference proteome</keyword>
<dbReference type="Pfam" id="PF18962">
    <property type="entry name" value="Por_Secre_tail"/>
    <property type="match status" value="1"/>
</dbReference>
<dbReference type="InterPro" id="IPR008397">
    <property type="entry name" value="Alginate_lyase_dom"/>
</dbReference>
<evidence type="ECO:0000313" key="5">
    <source>
        <dbReference type="EMBL" id="MBT1706625.1"/>
    </source>
</evidence>
<protein>
    <submittedName>
        <fullName evidence="5">Discoidin domain-containing protein</fullName>
    </submittedName>
</protein>
<keyword evidence="1 3" id="KW-0732">Signal</keyword>
<dbReference type="InterPro" id="IPR008929">
    <property type="entry name" value="Chondroitin_lyas"/>
</dbReference>
<evidence type="ECO:0000256" key="1">
    <source>
        <dbReference type="ARBA" id="ARBA00022729"/>
    </source>
</evidence>
<proteinExistence type="predicted"/>
<evidence type="ECO:0000313" key="6">
    <source>
        <dbReference type="Proteomes" id="UP001319080"/>
    </source>
</evidence>
<evidence type="ECO:0000256" key="3">
    <source>
        <dbReference type="SAM" id="SignalP"/>
    </source>
</evidence>
<dbReference type="Gene3D" id="2.80.10.50">
    <property type="match status" value="1"/>
</dbReference>
<dbReference type="SUPFAM" id="SSF49785">
    <property type="entry name" value="Galactose-binding domain-like"/>
    <property type="match status" value="1"/>
</dbReference>
<dbReference type="Proteomes" id="UP001319080">
    <property type="component" value="Unassembled WGS sequence"/>
</dbReference>
<dbReference type="RefSeq" id="WP_254082218.1">
    <property type="nucleotide sequence ID" value="NZ_JAHESE010000001.1"/>
</dbReference>
<organism evidence="5 6">
    <name type="scientific">Dawidia cretensis</name>
    <dbReference type="NCBI Taxonomy" id="2782350"/>
    <lineage>
        <taxon>Bacteria</taxon>
        <taxon>Pseudomonadati</taxon>
        <taxon>Bacteroidota</taxon>
        <taxon>Cytophagia</taxon>
        <taxon>Cytophagales</taxon>
        <taxon>Chryseotaleaceae</taxon>
        <taxon>Dawidia</taxon>
    </lineage>
</organism>
<dbReference type="GO" id="GO:0016829">
    <property type="term" value="F:lyase activity"/>
    <property type="evidence" value="ECO:0007669"/>
    <property type="project" value="UniProtKB-KW"/>
</dbReference>
<dbReference type="NCBIfam" id="TIGR04183">
    <property type="entry name" value="Por_Secre_tail"/>
    <property type="match status" value="1"/>
</dbReference>
<dbReference type="AlphaFoldDB" id="A0AAP2DSD0"/>
<dbReference type="Gene3D" id="2.60.120.260">
    <property type="entry name" value="Galactose-binding domain-like"/>
    <property type="match status" value="1"/>
</dbReference>
<feature type="signal peptide" evidence="3">
    <location>
        <begin position="1"/>
        <end position="20"/>
    </location>
</feature>
<dbReference type="Gene3D" id="1.50.10.100">
    <property type="entry name" value="Chondroitin AC/alginate lyase"/>
    <property type="match status" value="1"/>
</dbReference>
<dbReference type="SUPFAM" id="SSF50405">
    <property type="entry name" value="Actin-crosslinking proteins"/>
    <property type="match status" value="1"/>
</dbReference>
<dbReference type="InterPro" id="IPR008999">
    <property type="entry name" value="Actin-crosslinking"/>
</dbReference>